<evidence type="ECO:0000313" key="2">
    <source>
        <dbReference type="EMBL" id="TPX53526.1"/>
    </source>
</evidence>
<evidence type="ECO:0000256" key="1">
    <source>
        <dbReference type="SAM" id="MobiDB-lite"/>
    </source>
</evidence>
<feature type="compositionally biased region" description="Polar residues" evidence="1">
    <location>
        <begin position="320"/>
        <end position="338"/>
    </location>
</feature>
<protein>
    <submittedName>
        <fullName evidence="2">Uncharacterized protein</fullName>
    </submittedName>
</protein>
<keyword evidence="3" id="KW-1185">Reference proteome</keyword>
<accession>A0A507DPW1</accession>
<evidence type="ECO:0000313" key="3">
    <source>
        <dbReference type="Proteomes" id="UP000317494"/>
    </source>
</evidence>
<dbReference type="VEuPathDB" id="FungiDB:SeMB42_g00713"/>
<feature type="region of interest" description="Disordered" evidence="1">
    <location>
        <begin position="1"/>
        <end position="28"/>
    </location>
</feature>
<gene>
    <name evidence="2" type="ORF">SeMB42_g00713</name>
</gene>
<dbReference type="EMBL" id="QEAN01000015">
    <property type="protein sequence ID" value="TPX53526.1"/>
    <property type="molecule type" value="Genomic_DNA"/>
</dbReference>
<proteinExistence type="predicted"/>
<dbReference type="AlphaFoldDB" id="A0A507DPW1"/>
<name>A0A507DPW1_9FUNG</name>
<reference evidence="2 3" key="1">
    <citation type="journal article" date="2019" name="Sci. Rep.">
        <title>Comparative genomics of chytrid fungi reveal insights into the obligate biotrophic and pathogenic lifestyle of Synchytrium endobioticum.</title>
        <authorList>
            <person name="van de Vossenberg B.T.L.H."/>
            <person name="Warris S."/>
            <person name="Nguyen H.D.T."/>
            <person name="van Gent-Pelzer M.P.E."/>
            <person name="Joly D.L."/>
            <person name="van de Geest H.C."/>
            <person name="Bonants P.J.M."/>
            <person name="Smith D.S."/>
            <person name="Levesque C.A."/>
            <person name="van der Lee T.A.J."/>
        </authorList>
    </citation>
    <scope>NUCLEOTIDE SEQUENCE [LARGE SCALE GENOMIC DNA]</scope>
    <source>
        <strain evidence="2 3">MB42</strain>
    </source>
</reference>
<feature type="region of interest" description="Disordered" evidence="1">
    <location>
        <begin position="305"/>
        <end position="350"/>
    </location>
</feature>
<sequence length="350" mass="39940">MVEPGPPRKACPRLGKSMFSEPEGANERRLKAQQELLYYERLQKEERERAKREEKQRDLELRIMAEAVWPFGKTRKLSPGSRYPVEIVEHRQREAQKRQEYAKQIMKQMSENEEFRKSAHKIDTANGAGEWLKPSIESLVDGRPARLGRTRPSDNSGETRVDVITGQVLPRLDPVQYRRKMRWHRDTFHVPGGEARPLVETYLQPEHRQYFQPMMHAHLLSLRSERAPTNSLPVGNSHTSIAADVYAPRVVTDVVPRGQPLVADPLRHELGCMTFQRPGASVLPALWRKHDKSIDIGHRNCAVKEPGTRCQRREAAPWKPTSTLSHVEQTPRARSSGLSRLKKGGTGAAS</sequence>
<organism evidence="2 3">
    <name type="scientific">Synchytrium endobioticum</name>
    <dbReference type="NCBI Taxonomy" id="286115"/>
    <lineage>
        <taxon>Eukaryota</taxon>
        <taxon>Fungi</taxon>
        <taxon>Fungi incertae sedis</taxon>
        <taxon>Chytridiomycota</taxon>
        <taxon>Chytridiomycota incertae sedis</taxon>
        <taxon>Chytridiomycetes</taxon>
        <taxon>Synchytriales</taxon>
        <taxon>Synchytriaceae</taxon>
        <taxon>Synchytrium</taxon>
    </lineage>
</organism>
<comment type="caution">
    <text evidence="2">The sequence shown here is derived from an EMBL/GenBank/DDBJ whole genome shotgun (WGS) entry which is preliminary data.</text>
</comment>
<dbReference type="Proteomes" id="UP000317494">
    <property type="component" value="Unassembled WGS sequence"/>
</dbReference>